<name>A0A7S6REQ3_9CYAN</name>
<dbReference type="KEGG" id="aee:IM676_04010"/>
<evidence type="ECO:0000313" key="3">
    <source>
        <dbReference type="Proteomes" id="UP000593846"/>
    </source>
</evidence>
<protein>
    <submittedName>
        <fullName evidence="2">Uncharacterized protein</fullName>
    </submittedName>
</protein>
<evidence type="ECO:0000256" key="1">
    <source>
        <dbReference type="SAM" id="MobiDB-lite"/>
    </source>
</evidence>
<proteinExistence type="predicted"/>
<evidence type="ECO:0000313" key="2">
    <source>
        <dbReference type="EMBL" id="QOV23478.1"/>
    </source>
</evidence>
<gene>
    <name evidence="2" type="ORF">IM676_04010</name>
</gene>
<sequence>MFLGAAAKPIDKKLINLVEEISAQNPHLSVLAAHEFRYSLHQTPVEISIQEPREFNVLEEFIIRAGIEFSPPPTEDELASILGLDPIFVHSTAANLQELQTLSATSPITVTNQGRAFYSQGAVPQPAYPVQIYAISDALDAKLIFSTEPWDDVCLSLPDLADWIKIARKINDIPALSIEKIQKCIQLSGLDFHAPELGKIVTKCKVLAPAQIIWKSIFLFVIYDAVEQKLRIQIRSGKQILVSASKRMEVLQGKGKIPWEALCQLSSKALKEREASLNYKNAQIESRLAKITPTALKLGDAQVTRTFPEILNSAQRQIIMYSPCLGEDMINQEFLTVFQRLTNDGVRVLIGYATSPADVLEKLRSIKTLQGLSSVQLLYLADSHIKEIIVDQEIYLWGFYDWVSCGGEYLPHGESVYKVTAPQQVEEAYQFMVHRCQNHAQSQWDIALEKRDLQLAVESLCVWVSLGMENIALREIEKGDWWELMPVWLDTILPSLDSKNLLNDSLGLALSLLSQVSGEETFMESLQQGWRKTIKAIASAHPETALNLLSNQVWADFVRLNIAQEDDSPHSSILPENLPPHKKQSVSHSGVKSQKFRK</sequence>
<accession>A0A7S6REQ3</accession>
<feature type="region of interest" description="Disordered" evidence="1">
    <location>
        <begin position="568"/>
        <end position="598"/>
    </location>
</feature>
<dbReference type="RefSeq" id="WP_200989024.1">
    <property type="nucleotide sequence ID" value="NZ_CP063311.1"/>
</dbReference>
<organism evidence="2 3">
    <name type="scientific">Anabaenopsis elenkinii CCIBt3563</name>
    <dbReference type="NCBI Taxonomy" id="2779889"/>
    <lineage>
        <taxon>Bacteria</taxon>
        <taxon>Bacillati</taxon>
        <taxon>Cyanobacteriota</taxon>
        <taxon>Cyanophyceae</taxon>
        <taxon>Nostocales</taxon>
        <taxon>Nodulariaceae</taxon>
        <taxon>Anabaenopsis</taxon>
    </lineage>
</organism>
<dbReference type="AlphaFoldDB" id="A0A7S6REQ3"/>
<dbReference type="EMBL" id="CP063311">
    <property type="protein sequence ID" value="QOV23478.1"/>
    <property type="molecule type" value="Genomic_DNA"/>
</dbReference>
<dbReference type="Proteomes" id="UP000593846">
    <property type="component" value="Chromosome"/>
</dbReference>
<reference evidence="3" key="1">
    <citation type="submission" date="2020-10" db="EMBL/GenBank/DDBJ databases">
        <title>Genome-based taxonomic classification of the species Anabaenopsis elenkinii.</title>
        <authorList>
            <person name="Delbaje E."/>
            <person name="Andreote A.P.D."/>
            <person name="Pellegrinetti T.A."/>
            <person name="Cruz R.B."/>
            <person name="Branco L.H.Z."/>
            <person name="Fiore M.F."/>
        </authorList>
    </citation>
    <scope>NUCLEOTIDE SEQUENCE [LARGE SCALE GENOMIC DNA]</scope>
    <source>
        <strain evidence="3">CCIBt3563</strain>
    </source>
</reference>
<keyword evidence="3" id="KW-1185">Reference proteome</keyword>